<dbReference type="EMBL" id="CP001292">
    <property type="protein sequence ID" value="ACK73932.1"/>
    <property type="molecule type" value="Genomic_DNA"/>
</dbReference>
<feature type="transmembrane region" description="Helical" evidence="1">
    <location>
        <begin position="46"/>
        <end position="70"/>
    </location>
</feature>
<evidence type="ECO:0000313" key="3">
    <source>
        <dbReference type="Proteomes" id="UP000002384"/>
    </source>
</evidence>
<organism evidence="2 3">
    <name type="scientific">Gloeothece citriformis (strain PCC 7424)</name>
    <name type="common">Cyanothece sp. (strain PCC 7424)</name>
    <dbReference type="NCBI Taxonomy" id="65393"/>
    <lineage>
        <taxon>Bacteria</taxon>
        <taxon>Bacillati</taxon>
        <taxon>Cyanobacteriota</taxon>
        <taxon>Cyanophyceae</taxon>
        <taxon>Oscillatoriophycideae</taxon>
        <taxon>Chroococcales</taxon>
        <taxon>Aphanothecaceae</taxon>
        <taxon>Gloeothece</taxon>
        <taxon>Gloeothece citriformis</taxon>
    </lineage>
</organism>
<protein>
    <submittedName>
        <fullName evidence="2">Uncharacterized protein</fullName>
    </submittedName>
</protein>
<name>B7KMB0_GLOC7</name>
<feature type="transmembrane region" description="Helical" evidence="1">
    <location>
        <begin position="7"/>
        <end position="26"/>
    </location>
</feature>
<dbReference type="AlphaFoldDB" id="B7KMB0"/>
<proteinExistence type="predicted"/>
<dbReference type="Proteomes" id="UP000002384">
    <property type="component" value="Plasmid pP742401"/>
</dbReference>
<keyword evidence="3" id="KW-1185">Reference proteome</keyword>
<sequence length="72" mass="8216">MNLVEQITLQHLAVVAWISTLIMIGVKLLEIDMKNSLLEEGYQVWLLWGFSIILGIVMHLVPNIPLLSFLSR</sequence>
<keyword evidence="2" id="KW-0614">Plasmid</keyword>
<gene>
    <name evidence="2" type="ordered locus">PCC7424_5885</name>
</gene>
<accession>B7KMB0</accession>
<dbReference type="KEGG" id="cyc:PCC7424_5885"/>
<evidence type="ECO:0000256" key="1">
    <source>
        <dbReference type="SAM" id="Phobius"/>
    </source>
</evidence>
<reference evidence="3" key="1">
    <citation type="journal article" date="2011" name="MBio">
        <title>Novel metabolic attributes of the genus Cyanothece, comprising a group of unicellular nitrogen-fixing Cyanobacteria.</title>
        <authorList>
            <person name="Bandyopadhyay A."/>
            <person name="Elvitigala T."/>
            <person name="Welsh E."/>
            <person name="Stockel J."/>
            <person name="Liberton M."/>
            <person name="Min H."/>
            <person name="Sherman L.A."/>
            <person name="Pakrasi H.B."/>
        </authorList>
    </citation>
    <scope>NUCLEOTIDE SEQUENCE [LARGE SCALE GENOMIC DNA]</scope>
    <source>
        <strain evidence="3">PCC 7424</strain>
        <plasmid evidence="3">pP742401</plasmid>
    </source>
</reference>
<geneLocation type="plasmid" evidence="2 3">
    <name>pP742401</name>
</geneLocation>
<dbReference type="RefSeq" id="WP_012599827.1">
    <property type="nucleotide sequence ID" value="NC_011738.1"/>
</dbReference>
<evidence type="ECO:0000313" key="2">
    <source>
        <dbReference type="EMBL" id="ACK73932.1"/>
    </source>
</evidence>
<keyword evidence="1" id="KW-1133">Transmembrane helix</keyword>
<keyword evidence="1" id="KW-0812">Transmembrane</keyword>
<keyword evidence="1" id="KW-0472">Membrane</keyword>
<dbReference type="HOGENOM" id="CLU_2715641_0_0_3"/>